<organism evidence="2 3">
    <name type="scientific">Pleurodeles waltl</name>
    <name type="common">Iberian ribbed newt</name>
    <dbReference type="NCBI Taxonomy" id="8319"/>
    <lineage>
        <taxon>Eukaryota</taxon>
        <taxon>Metazoa</taxon>
        <taxon>Chordata</taxon>
        <taxon>Craniata</taxon>
        <taxon>Vertebrata</taxon>
        <taxon>Euteleostomi</taxon>
        <taxon>Amphibia</taxon>
        <taxon>Batrachia</taxon>
        <taxon>Caudata</taxon>
        <taxon>Salamandroidea</taxon>
        <taxon>Salamandridae</taxon>
        <taxon>Pleurodelinae</taxon>
        <taxon>Pleurodeles</taxon>
    </lineage>
</organism>
<gene>
    <name evidence="2" type="ORF">NDU88_003985</name>
</gene>
<dbReference type="EMBL" id="JANPWB010000015">
    <property type="protein sequence ID" value="KAJ1090857.1"/>
    <property type="molecule type" value="Genomic_DNA"/>
</dbReference>
<evidence type="ECO:0000313" key="3">
    <source>
        <dbReference type="Proteomes" id="UP001066276"/>
    </source>
</evidence>
<proteinExistence type="predicted"/>
<name>A0AAV7LKE0_PLEWA</name>
<evidence type="ECO:0000256" key="1">
    <source>
        <dbReference type="SAM" id="MobiDB-lite"/>
    </source>
</evidence>
<accession>A0AAV7LKE0</accession>
<evidence type="ECO:0000313" key="2">
    <source>
        <dbReference type="EMBL" id="KAJ1090857.1"/>
    </source>
</evidence>
<protein>
    <submittedName>
        <fullName evidence="2">Uncharacterized protein</fullName>
    </submittedName>
</protein>
<comment type="caution">
    <text evidence="2">The sequence shown here is derived from an EMBL/GenBank/DDBJ whole genome shotgun (WGS) entry which is preliminary data.</text>
</comment>
<dbReference type="AlphaFoldDB" id="A0AAV7LKE0"/>
<sequence>MPLAKLAADSNPQTEDIVSNSSEVLEMLCVKDGEDRPLHSWAAVCVDGCRIDNGRQLLPIGGTTPDGGTGAPIRATPGTVPHS</sequence>
<keyword evidence="3" id="KW-1185">Reference proteome</keyword>
<reference evidence="2" key="1">
    <citation type="journal article" date="2022" name="bioRxiv">
        <title>Sequencing and chromosome-scale assembly of the giantPleurodeles waltlgenome.</title>
        <authorList>
            <person name="Brown T."/>
            <person name="Elewa A."/>
            <person name="Iarovenko S."/>
            <person name="Subramanian E."/>
            <person name="Araus A.J."/>
            <person name="Petzold A."/>
            <person name="Susuki M."/>
            <person name="Suzuki K.-i.T."/>
            <person name="Hayashi T."/>
            <person name="Toyoda A."/>
            <person name="Oliveira C."/>
            <person name="Osipova E."/>
            <person name="Leigh N.D."/>
            <person name="Simon A."/>
            <person name="Yun M.H."/>
        </authorList>
    </citation>
    <scope>NUCLEOTIDE SEQUENCE</scope>
    <source>
        <strain evidence="2">20211129_DDA</strain>
        <tissue evidence="2">Liver</tissue>
    </source>
</reference>
<dbReference type="Proteomes" id="UP001066276">
    <property type="component" value="Chromosome 11"/>
</dbReference>
<feature type="region of interest" description="Disordered" evidence="1">
    <location>
        <begin position="60"/>
        <end position="83"/>
    </location>
</feature>